<dbReference type="SMART" id="SM00775">
    <property type="entry name" value="LNS2"/>
    <property type="match status" value="1"/>
</dbReference>
<dbReference type="GO" id="GO:0019432">
    <property type="term" value="P:triglyceride biosynthetic process"/>
    <property type="evidence" value="ECO:0007669"/>
    <property type="project" value="TreeGrafter"/>
</dbReference>
<evidence type="ECO:0000256" key="2">
    <source>
        <dbReference type="ARBA" id="ARBA00005476"/>
    </source>
</evidence>
<evidence type="ECO:0000256" key="4">
    <source>
        <dbReference type="ARBA" id="ARBA00022553"/>
    </source>
</evidence>
<keyword evidence="7" id="KW-0732">Signal</keyword>
<dbReference type="InterPro" id="IPR031315">
    <property type="entry name" value="LNS2/PITP"/>
</dbReference>
<feature type="region of interest" description="Disordered" evidence="6">
    <location>
        <begin position="547"/>
        <end position="616"/>
    </location>
</feature>
<dbReference type="InterPro" id="IPR036412">
    <property type="entry name" value="HAD-like_sf"/>
</dbReference>
<gene>
    <name evidence="9" type="ORF">C6P46_003033</name>
</gene>
<dbReference type="InterPro" id="IPR031703">
    <property type="entry name" value="Lipin_mid"/>
</dbReference>
<feature type="domain" description="LNS2/PITP" evidence="8">
    <location>
        <begin position="1069"/>
        <end position="1224"/>
    </location>
</feature>
<evidence type="ECO:0000313" key="9">
    <source>
        <dbReference type="EMBL" id="KAG0662945.1"/>
    </source>
</evidence>
<dbReference type="Proteomes" id="UP000777482">
    <property type="component" value="Unassembled WGS sequence"/>
</dbReference>
<feature type="region of interest" description="Disordered" evidence="6">
    <location>
        <begin position="1305"/>
        <end position="1450"/>
    </location>
</feature>
<feature type="compositionally biased region" description="Acidic residues" evidence="6">
    <location>
        <begin position="1353"/>
        <end position="1363"/>
    </location>
</feature>
<accession>A0A9P6W3R2</accession>
<feature type="compositionally biased region" description="Acidic residues" evidence="6">
    <location>
        <begin position="1415"/>
        <end position="1440"/>
    </location>
</feature>
<feature type="compositionally biased region" description="Polar residues" evidence="6">
    <location>
        <begin position="963"/>
        <end position="992"/>
    </location>
</feature>
<evidence type="ECO:0000259" key="8">
    <source>
        <dbReference type="SMART" id="SM00775"/>
    </source>
</evidence>
<keyword evidence="4" id="KW-0597">Phosphoprotein</keyword>
<evidence type="ECO:0000256" key="7">
    <source>
        <dbReference type="SAM" id="SignalP"/>
    </source>
</evidence>
<dbReference type="SUPFAM" id="SSF56784">
    <property type="entry name" value="HAD-like"/>
    <property type="match status" value="1"/>
</dbReference>
<feature type="compositionally biased region" description="Basic and acidic residues" evidence="6">
    <location>
        <begin position="287"/>
        <end position="302"/>
    </location>
</feature>
<proteinExistence type="inferred from homology"/>
<dbReference type="GO" id="GO:0009062">
    <property type="term" value="P:fatty acid catabolic process"/>
    <property type="evidence" value="ECO:0007669"/>
    <property type="project" value="TreeGrafter"/>
</dbReference>
<dbReference type="InterPro" id="IPR007651">
    <property type="entry name" value="Lipin_N"/>
</dbReference>
<feature type="compositionally biased region" description="Low complexity" evidence="6">
    <location>
        <begin position="1305"/>
        <end position="1334"/>
    </location>
</feature>
<dbReference type="GO" id="GO:0008195">
    <property type="term" value="F:phosphatidate phosphatase activity"/>
    <property type="evidence" value="ECO:0007669"/>
    <property type="project" value="UniProtKB-EC"/>
</dbReference>
<comment type="cofactor">
    <cofactor evidence="1">
        <name>Mg(2+)</name>
        <dbReference type="ChEBI" id="CHEBI:18420"/>
    </cofactor>
</comment>
<feature type="compositionally biased region" description="Low complexity" evidence="6">
    <location>
        <begin position="473"/>
        <end position="507"/>
    </location>
</feature>
<feature type="compositionally biased region" description="Basic and acidic residues" evidence="6">
    <location>
        <begin position="556"/>
        <end position="574"/>
    </location>
</feature>
<dbReference type="GO" id="GO:0005634">
    <property type="term" value="C:nucleus"/>
    <property type="evidence" value="ECO:0007669"/>
    <property type="project" value="UniProtKB-ARBA"/>
</dbReference>
<feature type="region of interest" description="Disordered" evidence="6">
    <location>
        <begin position="270"/>
        <end position="302"/>
    </location>
</feature>
<evidence type="ECO:0000256" key="1">
    <source>
        <dbReference type="ARBA" id="ARBA00001946"/>
    </source>
</evidence>
<dbReference type="Pfam" id="PF16876">
    <property type="entry name" value="Lipin_mid"/>
    <property type="match status" value="1"/>
</dbReference>
<dbReference type="Gene3D" id="3.40.50.1000">
    <property type="entry name" value="HAD superfamily/HAD-like"/>
    <property type="match status" value="1"/>
</dbReference>
<feature type="compositionally biased region" description="Basic and acidic residues" evidence="6">
    <location>
        <begin position="1403"/>
        <end position="1414"/>
    </location>
</feature>
<feature type="compositionally biased region" description="Low complexity" evidence="6">
    <location>
        <begin position="1368"/>
        <end position="1379"/>
    </location>
</feature>
<feature type="compositionally biased region" description="Basic and acidic residues" evidence="6">
    <location>
        <begin position="784"/>
        <end position="799"/>
    </location>
</feature>
<feature type="region of interest" description="Disordered" evidence="6">
    <location>
        <begin position="444"/>
        <end position="535"/>
    </location>
</feature>
<comment type="similarity">
    <text evidence="2">Belongs to the lipin family.</text>
</comment>
<feature type="signal peptide" evidence="7">
    <location>
        <begin position="1"/>
        <end position="21"/>
    </location>
</feature>
<feature type="region of interest" description="Disordered" evidence="6">
    <location>
        <begin position="399"/>
        <end position="432"/>
    </location>
</feature>
<feature type="compositionally biased region" description="Basic and acidic residues" evidence="6">
    <location>
        <begin position="582"/>
        <end position="591"/>
    </location>
</feature>
<dbReference type="InterPro" id="IPR026058">
    <property type="entry name" value="LIPIN"/>
</dbReference>
<dbReference type="FunFam" id="3.40.50.1000:FF:000063">
    <property type="entry name" value="Nuclear elongation and deformation protein"/>
    <property type="match status" value="1"/>
</dbReference>
<evidence type="ECO:0000256" key="5">
    <source>
        <dbReference type="ARBA" id="ARBA00022801"/>
    </source>
</evidence>
<name>A0A9P6W3R2_RHOMI</name>
<dbReference type="Pfam" id="PF04571">
    <property type="entry name" value="Lipin_N"/>
    <property type="match status" value="1"/>
</dbReference>
<keyword evidence="10" id="KW-1185">Reference proteome</keyword>
<dbReference type="EMBL" id="PUHQ01000023">
    <property type="protein sequence ID" value="KAG0662945.1"/>
    <property type="molecule type" value="Genomic_DNA"/>
</dbReference>
<evidence type="ECO:0000313" key="10">
    <source>
        <dbReference type="Proteomes" id="UP000777482"/>
    </source>
</evidence>
<comment type="caution">
    <text evidence="9">The sequence shown here is derived from an EMBL/GenBank/DDBJ whole genome shotgun (WGS) entry which is preliminary data.</text>
</comment>
<evidence type="ECO:0000256" key="6">
    <source>
        <dbReference type="SAM" id="MobiDB-lite"/>
    </source>
</evidence>
<feature type="compositionally biased region" description="Pro residues" evidence="6">
    <location>
        <begin position="458"/>
        <end position="472"/>
    </location>
</feature>
<dbReference type="InterPro" id="IPR013209">
    <property type="entry name" value="LNS2"/>
</dbReference>
<dbReference type="OrthoDB" id="4567at2759"/>
<dbReference type="PANTHER" id="PTHR12181">
    <property type="entry name" value="LIPIN"/>
    <property type="match status" value="1"/>
</dbReference>
<dbReference type="Pfam" id="PF08235">
    <property type="entry name" value="LNS2"/>
    <property type="match status" value="1"/>
</dbReference>
<keyword evidence="5" id="KW-0378">Hydrolase</keyword>
<reference evidence="9 10" key="1">
    <citation type="submission" date="2020-11" db="EMBL/GenBank/DDBJ databases">
        <title>Kefir isolates.</title>
        <authorList>
            <person name="Marcisauskas S."/>
            <person name="Kim Y."/>
            <person name="Blasche S."/>
        </authorList>
    </citation>
    <scope>NUCLEOTIDE SEQUENCE [LARGE SCALE GENOMIC DNA]</scope>
    <source>
        <strain evidence="9 10">KR</strain>
    </source>
</reference>
<feature type="region of interest" description="Disordered" evidence="6">
    <location>
        <begin position="775"/>
        <end position="808"/>
    </location>
</feature>
<organism evidence="9 10">
    <name type="scientific">Rhodotorula mucilaginosa</name>
    <name type="common">Yeast</name>
    <name type="synonym">Rhodotorula rubra</name>
    <dbReference type="NCBI Taxonomy" id="5537"/>
    <lineage>
        <taxon>Eukaryota</taxon>
        <taxon>Fungi</taxon>
        <taxon>Dikarya</taxon>
        <taxon>Basidiomycota</taxon>
        <taxon>Pucciniomycotina</taxon>
        <taxon>Microbotryomycetes</taxon>
        <taxon>Sporidiobolales</taxon>
        <taxon>Sporidiobolaceae</taxon>
        <taxon>Rhodotorula</taxon>
    </lineage>
</organism>
<feature type="chain" id="PRO_5040115180" description="phosphatidate phosphatase" evidence="7">
    <location>
        <begin position="22"/>
        <end position="1450"/>
    </location>
</feature>
<protein>
    <recommendedName>
        <fullName evidence="3">phosphatidate phosphatase</fullName>
        <ecNumber evidence="3">3.1.3.4</ecNumber>
    </recommendedName>
</protein>
<sequence length="1450" mass="158728">MVRLCSSLALLSACVLPLAHAGPFEVLSSTTDSLTRFGLRKVLRLNETQIDRVLKTEITPLEPHPYAVDLTDDNYETVLATGTTDNPFAPTLPQDDIWVITVFGPDPVSKPFLEAMNNVSLRHSHQAGGSLPAKMHFARLNYASETVLPTRLWVWRTPTIVIGTNRMQTIRFLKPGHVMPQEESLVELFSKPHVWQQLPPWSGVLAPGGRLEPQLARASKIWAKIHSTSAKLPSFVLLALSGFIMNFVVAWFHKDDAKLQARFSARKAASATEAEGPAERQQCLQPADRRQSQDDCHANEKERDEAQVIHAVQYYKDINPATLTGAIDVIVVERPTESGQGVELACSPFHVRFGKLSVLRPVDKKVRITVNDERIPFHMKVGETGEAFFVFETEDDVPADMQTSPLAGPLSDDGRSDAGEPEPLDLDAPAMDVDKDEEDAAIEGLPREQDADEDAPKTPVPSDPVPASPPPSTSFANASPTATLRSFPSPPFAAGAAASPRARSESPTPLESSKTEASGAFAAPKRETVLGRHVPSPVSNAAAQLAATGAAALRKPAQEIHDARLKHKFRDDASSSRQSRAGSEHNLKGEGADFGQPDDDLRNRLAGASLDDTQETGDAVIEAARRKNADLKTVLGGKDGIGNAVAADGTIARDKSFSLEHYPTGELHLDADQILRDARGDRGNAAPEDTGGLMLDMSGYKVEDEKDEIKAKSKRAEQELEGEVSRMGIDDKAEKEIIAFTQALLQSTDPTTLGSFFDGTDELSRAATPIPALDLADAAQEPASDNRRHSRAESMRSERATSPGRPVSISDLQSLHAEAEGTPAPDDGVYQATPMQFSLKSGGTVFVFELSLCGSEGLEHLDKAAAERLFSDHQITFRNFIEQEGIPENPDLVVKFAGRYLTWDNASPVLASLAVYRKSLVAHPEHHKHLRRDEGPGESVKTHRRGWSLWWSRGRSAPPPDVATSSMPTEDTSSVATPPTSVPASPRSLSDDNSVEPPVQAEDGEEGDEFPHEDHTKHYAKTLRLTSDQLKALGLKKGMNTISFSVRSSYSGYATCTSRIFLWESDFQVVISDIDGTITKSDALGHVFTMIGRDWTHLGVAKLYTDISRNGYKVMYLTSRAIGQADTTREYLKGIKQNGYQLPEGPVIMSPDRLMTSLHREVIMRKPEVFKMACLRDISRLFGERSPFYAGFGNRITDALSYRSVDIPSSRIFTIDSNGEVKMELLELAGYKSSYIHMTDLVDQMFPPITRKIVPDFSDFNYWRAPLPSIDLDIPELAPPSPALSARSDQSSSRLSLGRLGNLASSLSRRGSRSALTDASPTGRTGRSGTPTSPLLQATVPEETYDLENGLVQEDDEYEEDDYDVNRSRSSSMPGSMPNESDFERYRAIAAGRGQHDQTTPAEEYKRKVRGDGHGEEDEYDEEEEAPADDDELGADEFGDQLDFSSVPYL</sequence>
<evidence type="ECO:0000256" key="3">
    <source>
        <dbReference type="ARBA" id="ARBA00012638"/>
    </source>
</evidence>
<dbReference type="PANTHER" id="PTHR12181:SF12">
    <property type="entry name" value="PHOSPHATIDATE PHOSPHATASE"/>
    <property type="match status" value="1"/>
</dbReference>
<feature type="region of interest" description="Disordered" evidence="6">
    <location>
        <begin position="955"/>
        <end position="1014"/>
    </location>
</feature>
<dbReference type="EC" id="3.1.3.4" evidence="3"/>
<dbReference type="InterPro" id="IPR023214">
    <property type="entry name" value="HAD_sf"/>
</dbReference>